<dbReference type="InterPro" id="IPR052181">
    <property type="entry name" value="5hmC_binding"/>
</dbReference>
<evidence type="ECO:0000259" key="1">
    <source>
        <dbReference type="Pfam" id="PF01878"/>
    </source>
</evidence>
<protein>
    <submittedName>
        <fullName evidence="2">THYN1 protein</fullName>
    </submittedName>
</protein>
<gene>
    <name evidence="2" type="primary">THYN1</name>
    <name evidence="2" type="ORF">BN14_01587</name>
</gene>
<dbReference type="InterPro" id="IPR002740">
    <property type="entry name" value="EVE_domain"/>
</dbReference>
<dbReference type="InterPro" id="IPR015947">
    <property type="entry name" value="PUA-like_sf"/>
</dbReference>
<dbReference type="SUPFAM" id="SSF88697">
    <property type="entry name" value="PUA domain-like"/>
    <property type="match status" value="1"/>
</dbReference>
<name>M5BV42_THACB</name>
<organism evidence="2 3">
    <name type="scientific">Thanatephorus cucumeris (strain AG1-IB / isolate 7/3/14)</name>
    <name type="common">Lettuce bottom rot fungus</name>
    <name type="synonym">Rhizoctonia solani</name>
    <dbReference type="NCBI Taxonomy" id="1108050"/>
    <lineage>
        <taxon>Eukaryota</taxon>
        <taxon>Fungi</taxon>
        <taxon>Dikarya</taxon>
        <taxon>Basidiomycota</taxon>
        <taxon>Agaricomycotina</taxon>
        <taxon>Agaricomycetes</taxon>
        <taxon>Cantharellales</taxon>
        <taxon>Ceratobasidiaceae</taxon>
        <taxon>Rhizoctonia</taxon>
        <taxon>Rhizoctonia solani AG-1</taxon>
    </lineage>
</organism>
<evidence type="ECO:0000313" key="3">
    <source>
        <dbReference type="Proteomes" id="UP000012065"/>
    </source>
</evidence>
<dbReference type="PANTHER" id="PTHR14087">
    <property type="entry name" value="THYMOCYTE NUCLEAR PROTEIN 1"/>
    <property type="match status" value="1"/>
</dbReference>
<dbReference type="EMBL" id="CAOJ01002116">
    <property type="protein sequence ID" value="CCO27602.1"/>
    <property type="molecule type" value="Genomic_DNA"/>
</dbReference>
<accession>M5BV42</accession>
<reference evidence="2 3" key="1">
    <citation type="journal article" date="2013" name="J. Biotechnol.">
        <title>Establishment and interpretation of the genome sequence of the phytopathogenic fungus Rhizoctonia solani AG1-IB isolate 7/3/14.</title>
        <authorList>
            <person name="Wibberg D.W."/>
            <person name="Jelonek L.J."/>
            <person name="Rupp O.R."/>
            <person name="Hennig M.H."/>
            <person name="Eikmeyer F.E."/>
            <person name="Goesmann A.G."/>
            <person name="Hartmann A.H."/>
            <person name="Borriss R.B."/>
            <person name="Grosch R.G."/>
            <person name="Puehler A.P."/>
            <person name="Schlueter A.S."/>
        </authorList>
    </citation>
    <scope>NUCLEOTIDE SEQUENCE [LARGE SCALE GENOMIC DNA]</scope>
    <source>
        <strain evidence="3">AG1-IB / isolate 7/3/14</strain>
    </source>
</reference>
<dbReference type="Pfam" id="PF01878">
    <property type="entry name" value="EVE"/>
    <property type="match status" value="1"/>
</dbReference>
<dbReference type="AlphaFoldDB" id="M5BV42"/>
<dbReference type="Gene3D" id="3.10.590.10">
    <property type="entry name" value="ph1033 like domains"/>
    <property type="match status" value="1"/>
</dbReference>
<proteinExistence type="predicted"/>
<dbReference type="Proteomes" id="UP000012065">
    <property type="component" value="Unassembled WGS sequence"/>
</dbReference>
<dbReference type="GO" id="GO:0005634">
    <property type="term" value="C:nucleus"/>
    <property type="evidence" value="ECO:0007669"/>
    <property type="project" value="TreeGrafter"/>
</dbReference>
<dbReference type="PANTHER" id="PTHR14087:SF7">
    <property type="entry name" value="THYMOCYTE NUCLEAR PROTEIN 1"/>
    <property type="match status" value="1"/>
</dbReference>
<comment type="caution">
    <text evidence="2">The sequence shown here is derived from an EMBL/GenBank/DDBJ whole genome shotgun (WGS) entry which is preliminary data.</text>
</comment>
<feature type="domain" description="EVE" evidence="1">
    <location>
        <begin position="3"/>
        <end position="92"/>
    </location>
</feature>
<evidence type="ECO:0000313" key="2">
    <source>
        <dbReference type="EMBL" id="CCO27602.1"/>
    </source>
</evidence>
<dbReference type="HOGENOM" id="CLU_2110623_0_0_1"/>
<sequence length="115" mass="13129">MSRYWLMKAEPDSRVVKDKDVKFSVDDFEACVTTAWEGVRNHEAKNIMRDQMKVGDKVLFYHSNCKTPGIAAFAEASVIYPIKFTRNNPTSYSRYPKKHFQIVCSSSKALSGEPT</sequence>